<accession>A0ABT3W949</accession>
<gene>
    <name evidence="5" type="ORF">NQF87_01220</name>
</gene>
<dbReference type="Gene3D" id="1.20.1250.20">
    <property type="entry name" value="MFS general substrate transporter like domains"/>
    <property type="match status" value="1"/>
</dbReference>
<sequence>MPQTDRRRLVILFLGQLLFTASFSVDLTLTGIVGYQLMPNRTLATLPYSLITFVACLTTFGASILMGRMGRKAGFMLGAAAGTLGGLISFQALTDRSFLLFCSGTAAVGMFQAFAQYYRLAAADNAPEAVRARNIATVLSGGVIASILGPCLAYMGDGLIPTTPHAGAYLIVAILALLSAILMLGLKDRPRQPLPHEGRNISLHFLRRIHSRGTAVLSACRDHQCCFL</sequence>
<keyword evidence="2 4" id="KW-1133">Transmembrane helix</keyword>
<keyword evidence="3 4" id="KW-0472">Membrane</keyword>
<evidence type="ECO:0000313" key="6">
    <source>
        <dbReference type="Proteomes" id="UP001165633"/>
    </source>
</evidence>
<evidence type="ECO:0000256" key="3">
    <source>
        <dbReference type="ARBA" id="ARBA00023136"/>
    </source>
</evidence>
<keyword evidence="6" id="KW-1185">Reference proteome</keyword>
<feature type="transmembrane region" description="Helical" evidence="4">
    <location>
        <begin position="135"/>
        <end position="155"/>
    </location>
</feature>
<proteinExistence type="predicted"/>
<evidence type="ECO:0000313" key="5">
    <source>
        <dbReference type="EMBL" id="MCX5615605.1"/>
    </source>
</evidence>
<organism evidence="5 6">
    <name type="scientific">Bombella dulcis</name>
    <dbReference type="NCBI Taxonomy" id="2967339"/>
    <lineage>
        <taxon>Bacteria</taxon>
        <taxon>Pseudomonadati</taxon>
        <taxon>Pseudomonadota</taxon>
        <taxon>Alphaproteobacteria</taxon>
        <taxon>Acetobacterales</taxon>
        <taxon>Acetobacteraceae</taxon>
        <taxon>Bombella</taxon>
    </lineage>
</organism>
<feature type="transmembrane region" description="Helical" evidence="4">
    <location>
        <begin position="73"/>
        <end position="92"/>
    </location>
</feature>
<dbReference type="RefSeq" id="WP_266126605.1">
    <property type="nucleotide sequence ID" value="NZ_JANIDV010000001.1"/>
</dbReference>
<dbReference type="EMBL" id="JANIDV010000001">
    <property type="protein sequence ID" value="MCX5615605.1"/>
    <property type="molecule type" value="Genomic_DNA"/>
</dbReference>
<dbReference type="Pfam" id="PF07690">
    <property type="entry name" value="MFS_1"/>
    <property type="match status" value="1"/>
</dbReference>
<dbReference type="Proteomes" id="UP001165633">
    <property type="component" value="Unassembled WGS sequence"/>
</dbReference>
<feature type="transmembrane region" description="Helical" evidence="4">
    <location>
        <begin position="167"/>
        <end position="186"/>
    </location>
</feature>
<feature type="transmembrane region" description="Helical" evidence="4">
    <location>
        <begin position="48"/>
        <end position="66"/>
    </location>
</feature>
<feature type="transmembrane region" description="Helical" evidence="4">
    <location>
        <begin position="98"/>
        <end position="115"/>
    </location>
</feature>
<comment type="caution">
    <text evidence="5">The sequence shown here is derived from an EMBL/GenBank/DDBJ whole genome shotgun (WGS) entry which is preliminary data.</text>
</comment>
<protein>
    <submittedName>
        <fullName evidence="5">MFS transporter</fullName>
    </submittedName>
</protein>
<evidence type="ECO:0000256" key="2">
    <source>
        <dbReference type="ARBA" id="ARBA00022989"/>
    </source>
</evidence>
<dbReference type="InterPro" id="IPR011701">
    <property type="entry name" value="MFS"/>
</dbReference>
<dbReference type="SUPFAM" id="SSF103473">
    <property type="entry name" value="MFS general substrate transporter"/>
    <property type="match status" value="1"/>
</dbReference>
<dbReference type="PANTHER" id="PTHR23534:SF1">
    <property type="entry name" value="MAJOR FACILITATOR SUPERFAMILY PROTEIN"/>
    <property type="match status" value="1"/>
</dbReference>
<evidence type="ECO:0000256" key="1">
    <source>
        <dbReference type="ARBA" id="ARBA00022692"/>
    </source>
</evidence>
<evidence type="ECO:0000256" key="4">
    <source>
        <dbReference type="SAM" id="Phobius"/>
    </source>
</evidence>
<name>A0ABT3W949_9PROT</name>
<dbReference type="PANTHER" id="PTHR23534">
    <property type="entry name" value="MFS PERMEASE"/>
    <property type="match status" value="1"/>
</dbReference>
<dbReference type="InterPro" id="IPR036259">
    <property type="entry name" value="MFS_trans_sf"/>
</dbReference>
<reference evidence="5" key="1">
    <citation type="submission" date="2022-07" db="EMBL/GenBank/DDBJ databases">
        <title>Bombella genomes.</title>
        <authorList>
            <person name="Harer L."/>
            <person name="Styblova S."/>
            <person name="Ehrmann M."/>
        </authorList>
    </citation>
    <scope>NUCLEOTIDE SEQUENCE</scope>
    <source>
        <strain evidence="5">TMW 2.2559</strain>
    </source>
</reference>
<keyword evidence="1 4" id="KW-0812">Transmembrane</keyword>